<dbReference type="Proteomes" id="UP000287033">
    <property type="component" value="Unassembled WGS sequence"/>
</dbReference>
<dbReference type="PROSITE" id="PS50234">
    <property type="entry name" value="VWFA"/>
    <property type="match status" value="3"/>
</dbReference>
<keyword evidence="3" id="KW-0677">Repeat</keyword>
<dbReference type="PROSITE" id="PS01186">
    <property type="entry name" value="EGF_2"/>
    <property type="match status" value="1"/>
</dbReference>
<dbReference type="AlphaFoldDB" id="A0A401S2S5"/>
<proteinExistence type="predicted"/>
<keyword evidence="1 5" id="KW-0245">EGF-like domain</keyword>
<evidence type="ECO:0000256" key="2">
    <source>
        <dbReference type="ARBA" id="ARBA00022729"/>
    </source>
</evidence>
<dbReference type="SMART" id="SM00327">
    <property type="entry name" value="VWA"/>
    <property type="match status" value="3"/>
</dbReference>
<keyword evidence="2" id="KW-0732">Signal</keyword>
<dbReference type="PRINTS" id="PR00453">
    <property type="entry name" value="VWFADOMAIN"/>
</dbReference>
<evidence type="ECO:0000256" key="1">
    <source>
        <dbReference type="ARBA" id="ARBA00022536"/>
    </source>
</evidence>
<protein>
    <recommendedName>
        <fullName evidence="10">von Willebrand factor A domain-containing protein 2</fullName>
    </recommendedName>
</protein>
<sequence length="736" mass="80749">MQCGSISRVSEQHSHPAFSTGEMNLGMRSISGSLCSVLSLTILVSQSCGLQQLMADKETIVKILSSGKLIQCSAAMDILLLMDGSYSIGKGSFERSKHFAAKLCDILDINPDRVRIGVIQFSSKPKVEFGLETYPTRQETKEAIKKIFFRGGGTEIGTAVKYVLHKGFHGGRQGVLKVIVILTDGKSQDNATVPLRFAKNSGMTVFAVGVKHPGWKELASLASMPSEMHVFYAAHYNDAVNGLYTTLTQSTVCSDVHPACKVVSRFCQRTTVNAEKKYLGSHICWKGNIDGLKGHGKPMATFCPSYSWKRTYSQIQTRCIRTLCPDPCDSGPCRNGGTCVSETVDEYSCLCPLGYGGDKHCIPAGIMDCSVNLMFLVDGSWNMGLEGFLQAKAFIKRLLRSIMSSSARLLVGFAQYSDNVCIEIGLGQYSDFNHLLKAIDGISFNGGKTFTGKALQYVAENGFSEDSRTNVPHVLVVFSNSKSHDSVLLAAQHTKEKEIFILSIGKKHIKNQLNHIAGDSQLAFAYNEPQELYSKVLELRTKICGFNMPGCFSKSLDLVFTVDASCQVGRQNFRQIKGFVRSIVSHFDIDRDLTQVAMVIYSNKPRTLFNLDSFDSEGKIKRAISSGPFLDGSAHTGKALKYILENTLSIKKGARPGIHKVVVVITNGQSSDDLVPNAEKLRRNGITVIALGMVDTQATALLRVAGSHRLVIPVRSYEDFKHYEVKLVRKICEDPA</sequence>
<feature type="domain" description="EGF-like" evidence="6">
    <location>
        <begin position="325"/>
        <end position="362"/>
    </location>
</feature>
<dbReference type="PANTHER" id="PTHR24020">
    <property type="entry name" value="COLLAGEN ALPHA"/>
    <property type="match status" value="1"/>
</dbReference>
<feature type="domain" description="VWFA" evidence="7">
    <location>
        <begin position="77"/>
        <end position="247"/>
    </location>
</feature>
<dbReference type="InterPro" id="IPR036465">
    <property type="entry name" value="vWFA_dom_sf"/>
</dbReference>
<evidence type="ECO:0008006" key="10">
    <source>
        <dbReference type="Google" id="ProtNLM"/>
    </source>
</evidence>
<dbReference type="OrthoDB" id="6132182at2759"/>
<dbReference type="SUPFAM" id="SSF53300">
    <property type="entry name" value="vWA-like"/>
    <property type="match status" value="3"/>
</dbReference>
<gene>
    <name evidence="8" type="ORF">chiPu_0003135</name>
</gene>
<keyword evidence="9" id="KW-1185">Reference proteome</keyword>
<evidence type="ECO:0000313" key="8">
    <source>
        <dbReference type="EMBL" id="GCC24733.1"/>
    </source>
</evidence>
<dbReference type="InterPro" id="IPR002035">
    <property type="entry name" value="VWF_A"/>
</dbReference>
<evidence type="ECO:0000313" key="9">
    <source>
        <dbReference type="Proteomes" id="UP000287033"/>
    </source>
</evidence>
<accession>A0A401S2S5</accession>
<dbReference type="FunFam" id="3.40.50.410:FF:000047">
    <property type="entry name" value="von Willebrand factor A domain containing 2"/>
    <property type="match status" value="1"/>
</dbReference>
<dbReference type="InterPro" id="IPR000742">
    <property type="entry name" value="EGF"/>
</dbReference>
<keyword evidence="4" id="KW-1015">Disulfide bond</keyword>
<dbReference type="InterPro" id="IPR001881">
    <property type="entry name" value="EGF-like_Ca-bd_dom"/>
</dbReference>
<dbReference type="GO" id="GO:0005615">
    <property type="term" value="C:extracellular space"/>
    <property type="evidence" value="ECO:0007669"/>
    <property type="project" value="TreeGrafter"/>
</dbReference>
<dbReference type="GO" id="GO:0005509">
    <property type="term" value="F:calcium ion binding"/>
    <property type="evidence" value="ECO:0007669"/>
    <property type="project" value="InterPro"/>
</dbReference>
<dbReference type="Pfam" id="PF00092">
    <property type="entry name" value="VWA"/>
    <property type="match status" value="3"/>
</dbReference>
<dbReference type="SMART" id="SM00179">
    <property type="entry name" value="EGF_CA"/>
    <property type="match status" value="1"/>
</dbReference>
<dbReference type="Gene3D" id="3.40.50.410">
    <property type="entry name" value="von Willebrand factor, type A domain"/>
    <property type="match status" value="3"/>
</dbReference>
<dbReference type="CDD" id="cd00053">
    <property type="entry name" value="EGF"/>
    <property type="match status" value="1"/>
</dbReference>
<dbReference type="Gene3D" id="2.10.25.10">
    <property type="entry name" value="Laminin"/>
    <property type="match status" value="1"/>
</dbReference>
<evidence type="ECO:0000259" key="7">
    <source>
        <dbReference type="PROSITE" id="PS50234"/>
    </source>
</evidence>
<dbReference type="STRING" id="137246.A0A401S2S5"/>
<feature type="domain" description="VWFA" evidence="7">
    <location>
        <begin position="372"/>
        <end position="543"/>
    </location>
</feature>
<dbReference type="PROSITE" id="PS50026">
    <property type="entry name" value="EGF_3"/>
    <property type="match status" value="1"/>
</dbReference>
<dbReference type="SMART" id="SM00181">
    <property type="entry name" value="EGF"/>
    <property type="match status" value="1"/>
</dbReference>
<name>A0A401S2S5_CHIPU</name>
<comment type="caution">
    <text evidence="8">The sequence shown here is derived from an EMBL/GenBank/DDBJ whole genome shotgun (WGS) entry which is preliminary data.</text>
</comment>
<evidence type="ECO:0000256" key="4">
    <source>
        <dbReference type="ARBA" id="ARBA00023157"/>
    </source>
</evidence>
<evidence type="ECO:0000259" key="6">
    <source>
        <dbReference type="PROSITE" id="PS50026"/>
    </source>
</evidence>
<feature type="domain" description="VWFA" evidence="7">
    <location>
        <begin position="557"/>
        <end position="731"/>
    </location>
</feature>
<evidence type="ECO:0000256" key="3">
    <source>
        <dbReference type="ARBA" id="ARBA00022737"/>
    </source>
</evidence>
<dbReference type="Pfam" id="PF00008">
    <property type="entry name" value="EGF"/>
    <property type="match status" value="1"/>
</dbReference>
<dbReference type="OMA" id="GNHVCWK"/>
<dbReference type="GO" id="GO:0005604">
    <property type="term" value="C:basement membrane"/>
    <property type="evidence" value="ECO:0007669"/>
    <property type="project" value="TreeGrafter"/>
</dbReference>
<comment type="caution">
    <text evidence="5">Lacks conserved residue(s) required for the propagation of feature annotation.</text>
</comment>
<dbReference type="FunFam" id="3.40.50.410:FF:000054">
    <property type="entry name" value="von Willebrand factor A domain containing 2"/>
    <property type="match status" value="1"/>
</dbReference>
<evidence type="ECO:0000256" key="5">
    <source>
        <dbReference type="PROSITE-ProRule" id="PRU00076"/>
    </source>
</evidence>
<dbReference type="PANTHER" id="PTHR24020:SF37">
    <property type="entry name" value="VON WILLEBRAND FACTOR A DOMAIN-CONTAINING PROTEIN 2"/>
    <property type="match status" value="1"/>
</dbReference>
<dbReference type="InterPro" id="IPR050525">
    <property type="entry name" value="ECM_Assembly_Org"/>
</dbReference>
<organism evidence="8 9">
    <name type="scientific">Chiloscyllium punctatum</name>
    <name type="common">Brownbanded bambooshark</name>
    <name type="synonym">Hemiscyllium punctatum</name>
    <dbReference type="NCBI Taxonomy" id="137246"/>
    <lineage>
        <taxon>Eukaryota</taxon>
        <taxon>Metazoa</taxon>
        <taxon>Chordata</taxon>
        <taxon>Craniata</taxon>
        <taxon>Vertebrata</taxon>
        <taxon>Chondrichthyes</taxon>
        <taxon>Elasmobranchii</taxon>
        <taxon>Galeomorphii</taxon>
        <taxon>Galeoidea</taxon>
        <taxon>Orectolobiformes</taxon>
        <taxon>Hemiscylliidae</taxon>
        <taxon>Chiloscyllium</taxon>
    </lineage>
</organism>
<dbReference type="EMBL" id="BEZZ01000065">
    <property type="protein sequence ID" value="GCC24733.1"/>
    <property type="molecule type" value="Genomic_DNA"/>
</dbReference>
<dbReference type="GO" id="GO:0007161">
    <property type="term" value="P:calcium-independent cell-matrix adhesion"/>
    <property type="evidence" value="ECO:0007669"/>
    <property type="project" value="TreeGrafter"/>
</dbReference>
<reference evidence="8 9" key="1">
    <citation type="journal article" date="2018" name="Nat. Ecol. Evol.">
        <title>Shark genomes provide insights into elasmobranch evolution and the origin of vertebrates.</title>
        <authorList>
            <person name="Hara Y"/>
            <person name="Yamaguchi K"/>
            <person name="Onimaru K"/>
            <person name="Kadota M"/>
            <person name="Koyanagi M"/>
            <person name="Keeley SD"/>
            <person name="Tatsumi K"/>
            <person name="Tanaka K"/>
            <person name="Motone F"/>
            <person name="Kageyama Y"/>
            <person name="Nozu R"/>
            <person name="Adachi N"/>
            <person name="Nishimura O"/>
            <person name="Nakagawa R"/>
            <person name="Tanegashima C"/>
            <person name="Kiyatake I"/>
            <person name="Matsumoto R"/>
            <person name="Murakumo K"/>
            <person name="Nishida K"/>
            <person name="Terakita A"/>
            <person name="Kuratani S"/>
            <person name="Sato K"/>
            <person name="Hyodo S Kuraku.S."/>
        </authorList>
    </citation>
    <scope>NUCLEOTIDE SEQUENCE [LARGE SCALE GENOMIC DNA]</scope>
</reference>